<dbReference type="RefSeq" id="WP_069857482.1">
    <property type="nucleotide sequence ID" value="NZ_BDFE01000008.1"/>
</dbReference>
<evidence type="ECO:0000256" key="2">
    <source>
        <dbReference type="ARBA" id="ARBA00007977"/>
    </source>
</evidence>
<dbReference type="InterPro" id="IPR018383">
    <property type="entry name" value="UPF0324_pro"/>
</dbReference>
<evidence type="ECO:0000256" key="5">
    <source>
        <dbReference type="ARBA" id="ARBA00022989"/>
    </source>
</evidence>
<feature type="transmembrane region" description="Helical" evidence="7">
    <location>
        <begin position="276"/>
        <end position="299"/>
    </location>
</feature>
<gene>
    <name evidence="8" type="ORF">DPF_0690</name>
</gene>
<keyword evidence="6 7" id="KW-0472">Membrane</keyword>
<feature type="transmembrane region" description="Helical" evidence="7">
    <location>
        <begin position="182"/>
        <end position="204"/>
    </location>
</feature>
<name>A0A194AFY2_9BACT</name>
<organism evidence="8 9">
    <name type="scientific">Desulfoplanes formicivorans</name>
    <dbReference type="NCBI Taxonomy" id="1592317"/>
    <lineage>
        <taxon>Bacteria</taxon>
        <taxon>Pseudomonadati</taxon>
        <taxon>Thermodesulfobacteriota</taxon>
        <taxon>Desulfovibrionia</taxon>
        <taxon>Desulfovibrionales</taxon>
        <taxon>Desulfoplanaceae</taxon>
        <taxon>Desulfoplanes</taxon>
    </lineage>
</organism>
<keyword evidence="5 7" id="KW-1133">Transmembrane helix</keyword>
<feature type="transmembrane region" description="Helical" evidence="7">
    <location>
        <begin position="216"/>
        <end position="236"/>
    </location>
</feature>
<evidence type="ECO:0000256" key="4">
    <source>
        <dbReference type="ARBA" id="ARBA00022692"/>
    </source>
</evidence>
<proteinExistence type="inferred from homology"/>
<keyword evidence="9" id="KW-1185">Reference proteome</keyword>
<feature type="transmembrane region" description="Helical" evidence="7">
    <location>
        <begin position="349"/>
        <end position="366"/>
    </location>
</feature>
<comment type="subcellular location">
    <subcellularLocation>
        <location evidence="1">Cell membrane</location>
        <topology evidence="1">Multi-pass membrane protein</topology>
    </subcellularLocation>
</comment>
<dbReference type="Pfam" id="PF03601">
    <property type="entry name" value="Cons_hypoth698"/>
    <property type="match status" value="1"/>
</dbReference>
<feature type="transmembrane region" description="Helical" evidence="7">
    <location>
        <begin position="157"/>
        <end position="175"/>
    </location>
</feature>
<dbReference type="GO" id="GO:0005886">
    <property type="term" value="C:plasma membrane"/>
    <property type="evidence" value="ECO:0007669"/>
    <property type="project" value="UniProtKB-SubCell"/>
</dbReference>
<protein>
    <submittedName>
        <fullName evidence="8">Membrane protein</fullName>
    </submittedName>
</protein>
<dbReference type="AlphaFoldDB" id="A0A194AFY2"/>
<feature type="transmembrane region" description="Helical" evidence="7">
    <location>
        <begin position="483"/>
        <end position="506"/>
    </location>
</feature>
<keyword evidence="4 7" id="KW-0812">Transmembrane</keyword>
<evidence type="ECO:0000313" key="8">
    <source>
        <dbReference type="EMBL" id="GAU07991.1"/>
    </source>
</evidence>
<dbReference type="EMBL" id="BDFE01000008">
    <property type="protein sequence ID" value="GAU07991.1"/>
    <property type="molecule type" value="Genomic_DNA"/>
</dbReference>
<feature type="transmembrane region" description="Helical" evidence="7">
    <location>
        <begin position="124"/>
        <end position="145"/>
    </location>
</feature>
<feature type="transmembrane region" description="Helical" evidence="7">
    <location>
        <begin position="48"/>
        <end position="66"/>
    </location>
</feature>
<feature type="transmembrane region" description="Helical" evidence="7">
    <location>
        <begin position="15"/>
        <end position="36"/>
    </location>
</feature>
<reference evidence="9" key="1">
    <citation type="submission" date="2016-06" db="EMBL/GenBank/DDBJ databases">
        <title>Draft genome sequence of Desulfoplanes formicivorans strain Pf12B.</title>
        <authorList>
            <person name="Watanabe M."/>
            <person name="Kojima H."/>
            <person name="Fukui M."/>
        </authorList>
    </citation>
    <scope>NUCLEOTIDE SEQUENCE [LARGE SCALE GENOMIC DNA]</scope>
    <source>
        <strain evidence="9">Pf12B</strain>
    </source>
</reference>
<feature type="transmembrane region" description="Helical" evidence="7">
    <location>
        <begin position="518"/>
        <end position="540"/>
    </location>
</feature>
<dbReference type="PANTHER" id="PTHR30106">
    <property type="entry name" value="INNER MEMBRANE PROTEIN YEIH-RELATED"/>
    <property type="match status" value="1"/>
</dbReference>
<evidence type="ECO:0000256" key="6">
    <source>
        <dbReference type="ARBA" id="ARBA00023136"/>
    </source>
</evidence>
<evidence type="ECO:0000256" key="3">
    <source>
        <dbReference type="ARBA" id="ARBA00022475"/>
    </source>
</evidence>
<feature type="transmembrane region" description="Helical" evidence="7">
    <location>
        <begin position="311"/>
        <end position="329"/>
    </location>
</feature>
<dbReference type="OrthoDB" id="5393513at2"/>
<keyword evidence="3" id="KW-1003">Cell membrane</keyword>
<comment type="caution">
    <text evidence="8">The sequence shown here is derived from an EMBL/GenBank/DDBJ whole genome shotgun (WGS) entry which is preliminary data.</text>
</comment>
<evidence type="ECO:0000256" key="7">
    <source>
        <dbReference type="SAM" id="Phobius"/>
    </source>
</evidence>
<dbReference type="PANTHER" id="PTHR30106:SF1">
    <property type="entry name" value="UPF0324 MEMBRANE PROTEIN FN0533"/>
    <property type="match status" value="1"/>
</dbReference>
<evidence type="ECO:0000256" key="1">
    <source>
        <dbReference type="ARBA" id="ARBA00004651"/>
    </source>
</evidence>
<sequence length="546" mass="59046">MSNVSVGRPDNTPTWIMSGILLCFGLLVSSGVLTGLLTTFKVHKAIDLMESLAFIGGGLGVITAILRQSRMDKPLGKFDVFVLETIPGVLFILSLAMGIRWFAEPLVIMMSSSLVPVLGFKIHKVLNLNYVVLGIIVGIIITNSWGIPKFAASGVKTARFVLKMGVILLGARYSFAELAKLGMVSIWMIGFFVLGTVFFVLFLGKVFKQPKSMTGVLSAGMGVCGVSATVACAPVVKAKCSEMAYTIGTILGFGILCMFAFPTIGKLAGMNATQFGAWAGTGILNSAQVAAACLAFNAVDIKTLKVGEIFNITRVLFLPVIVLLLATWFGKQSGQKLSFKEVVIDKFPIFILGFLLLFFMSSLGVFSPADHYKGKYLDFSYNQRTEVTPEELTVLQNAQLAGIPGLNAEEQAAFDDLVKQHQIAGNFEDRDNKKVFDETARERMRGLESILARVKGGELTLSAEVTSAIKHAVKQVQKKSKTVVTLTDCMIWFFAYGLIGLGMQITRKSLAQAGGWPLVMGGISGMAKATLSFIVVMYFVKDVVLH</sequence>
<comment type="similarity">
    <text evidence="2">Belongs to the UPF0324 family.</text>
</comment>
<accession>A0A194AFY2</accession>
<dbReference type="Proteomes" id="UP000095200">
    <property type="component" value="Unassembled WGS sequence"/>
</dbReference>
<feature type="transmembrane region" description="Helical" evidence="7">
    <location>
        <begin position="86"/>
        <end position="103"/>
    </location>
</feature>
<evidence type="ECO:0000313" key="9">
    <source>
        <dbReference type="Proteomes" id="UP000095200"/>
    </source>
</evidence>
<dbReference type="STRING" id="1592317.DPF_0690"/>
<feature type="transmembrane region" description="Helical" evidence="7">
    <location>
        <begin position="243"/>
        <end position="264"/>
    </location>
</feature>